<dbReference type="InterPro" id="IPR002818">
    <property type="entry name" value="DJ-1/PfpI"/>
</dbReference>
<evidence type="ECO:0000259" key="1">
    <source>
        <dbReference type="Pfam" id="PF01965"/>
    </source>
</evidence>
<organism evidence="2 3">
    <name type="scientific">Actinomyces ruminicola</name>
    <dbReference type="NCBI Taxonomy" id="332524"/>
    <lineage>
        <taxon>Bacteria</taxon>
        <taxon>Bacillati</taxon>
        <taxon>Actinomycetota</taxon>
        <taxon>Actinomycetes</taxon>
        <taxon>Actinomycetales</taxon>
        <taxon>Actinomycetaceae</taxon>
        <taxon>Actinomyces</taxon>
    </lineage>
</organism>
<dbReference type="EMBL" id="FNHU01000008">
    <property type="protein sequence ID" value="SDM89433.1"/>
    <property type="molecule type" value="Genomic_DNA"/>
</dbReference>
<accession>A0A1G9WZ63</accession>
<dbReference type="InterPro" id="IPR052158">
    <property type="entry name" value="INH-QAR"/>
</dbReference>
<dbReference type="PANTHER" id="PTHR43130">
    <property type="entry name" value="ARAC-FAMILY TRANSCRIPTIONAL REGULATOR"/>
    <property type="match status" value="1"/>
</dbReference>
<dbReference type="InterPro" id="IPR029062">
    <property type="entry name" value="Class_I_gatase-like"/>
</dbReference>
<protein>
    <submittedName>
        <fullName evidence="2">DJ-1/PfpI family protein</fullName>
    </submittedName>
</protein>
<evidence type="ECO:0000313" key="2">
    <source>
        <dbReference type="EMBL" id="SDM89433.1"/>
    </source>
</evidence>
<dbReference type="RefSeq" id="WP_176760869.1">
    <property type="nucleotide sequence ID" value="NZ_FNHU01000008.1"/>
</dbReference>
<gene>
    <name evidence="2" type="ORF">SAMN04487766_10897</name>
</gene>
<dbReference type="CDD" id="cd03139">
    <property type="entry name" value="GATase1_PfpI_2"/>
    <property type="match status" value="1"/>
</dbReference>
<proteinExistence type="predicted"/>
<dbReference type="Gene3D" id="3.40.50.880">
    <property type="match status" value="1"/>
</dbReference>
<dbReference type="PANTHER" id="PTHR43130:SF15">
    <property type="entry name" value="THIJ_PFPI FAMILY PROTEIN (AFU_ORTHOLOGUE AFUA_5G14240)"/>
    <property type="match status" value="1"/>
</dbReference>
<reference evidence="2 3" key="1">
    <citation type="submission" date="2016-10" db="EMBL/GenBank/DDBJ databases">
        <authorList>
            <person name="de Groot N.N."/>
        </authorList>
    </citation>
    <scope>NUCLEOTIDE SEQUENCE [LARGE SCALE GENOMIC DNA]</scope>
    <source>
        <strain evidence="2 3">KPR-7B</strain>
    </source>
</reference>
<dbReference type="Proteomes" id="UP000199671">
    <property type="component" value="Unassembled WGS sequence"/>
</dbReference>
<dbReference type="AlphaFoldDB" id="A0A1G9WZ63"/>
<name>A0A1G9WZ63_9ACTO</name>
<sequence>MVPAFEQLRIGLLLFQDFELLDACGPLGVFGRFPELDVHLLACRPGPVRSRQGVRLVADGVLADAHHCDLLMVPGGQGVRRLVSDSRFLSTLADSASTVDCVTSVCTGSALLAAAGMLEGYHATSNLRAFEWVSGFGTEVNWVSGVRWVHDRDRWTSGGISAGIDMSLALMGYYFGEARMNAAASELEYEMRSGFSWD</sequence>
<dbReference type="SUPFAM" id="SSF52317">
    <property type="entry name" value="Class I glutamine amidotransferase-like"/>
    <property type="match status" value="1"/>
</dbReference>
<feature type="domain" description="DJ-1/PfpI" evidence="1">
    <location>
        <begin position="9"/>
        <end position="171"/>
    </location>
</feature>
<dbReference type="Pfam" id="PF01965">
    <property type="entry name" value="DJ-1_PfpI"/>
    <property type="match status" value="1"/>
</dbReference>
<evidence type="ECO:0000313" key="3">
    <source>
        <dbReference type="Proteomes" id="UP000199671"/>
    </source>
</evidence>